<evidence type="ECO:0000313" key="1">
    <source>
        <dbReference type="EMBL" id="MBW88799.1"/>
    </source>
</evidence>
<sequence length="18" mass="1954">MWGMSILPHYCKGSGSSL</sequence>
<dbReference type="AlphaFoldDB" id="A0A2P2J5R8"/>
<protein>
    <submittedName>
        <fullName evidence="1">Uncharacterized protein</fullName>
    </submittedName>
</protein>
<proteinExistence type="predicted"/>
<organism evidence="1">
    <name type="scientific">Rhizophora mucronata</name>
    <name type="common">Asiatic mangrove</name>
    <dbReference type="NCBI Taxonomy" id="61149"/>
    <lineage>
        <taxon>Eukaryota</taxon>
        <taxon>Viridiplantae</taxon>
        <taxon>Streptophyta</taxon>
        <taxon>Embryophyta</taxon>
        <taxon>Tracheophyta</taxon>
        <taxon>Spermatophyta</taxon>
        <taxon>Magnoliopsida</taxon>
        <taxon>eudicotyledons</taxon>
        <taxon>Gunneridae</taxon>
        <taxon>Pentapetalae</taxon>
        <taxon>rosids</taxon>
        <taxon>fabids</taxon>
        <taxon>Malpighiales</taxon>
        <taxon>Rhizophoraceae</taxon>
        <taxon>Rhizophora</taxon>
    </lineage>
</organism>
<accession>A0A2P2J5R8</accession>
<reference evidence="1" key="1">
    <citation type="submission" date="2018-02" db="EMBL/GenBank/DDBJ databases">
        <title>Rhizophora mucronata_Transcriptome.</title>
        <authorList>
            <person name="Meera S.P."/>
            <person name="Sreeshan A."/>
            <person name="Augustine A."/>
        </authorList>
    </citation>
    <scope>NUCLEOTIDE SEQUENCE</scope>
    <source>
        <tissue evidence="1">Leaf</tissue>
    </source>
</reference>
<name>A0A2P2J5R8_RHIMU</name>
<dbReference type="EMBL" id="GGEC01008316">
    <property type="protein sequence ID" value="MBW88799.1"/>
    <property type="molecule type" value="Transcribed_RNA"/>
</dbReference>